<dbReference type="Pfam" id="PF02036">
    <property type="entry name" value="SCP2"/>
    <property type="match status" value="1"/>
</dbReference>
<protein>
    <submittedName>
        <fullName evidence="2">SCP-2 sterol transfer family protein</fullName>
    </submittedName>
</protein>
<dbReference type="PANTHER" id="PTHR10094">
    <property type="entry name" value="STEROL CARRIER PROTEIN 2 SCP-2 FAMILY PROTEIN"/>
    <property type="match status" value="1"/>
</dbReference>
<dbReference type="Proteomes" id="UP001331761">
    <property type="component" value="Unassembled WGS sequence"/>
</dbReference>
<evidence type="ECO:0000313" key="2">
    <source>
        <dbReference type="EMBL" id="KAK5971022.1"/>
    </source>
</evidence>
<keyword evidence="3" id="KW-1185">Reference proteome</keyword>
<dbReference type="EMBL" id="WIXE01018324">
    <property type="protein sequence ID" value="KAK5971022.1"/>
    <property type="molecule type" value="Genomic_DNA"/>
</dbReference>
<sequence>MLITFQDESLARKVHTCFKISIKAGDGTVKTWTVDTESHPPYVGPNERPFDVELTMEEKDFMKMTTGMLKPDEAFRLGKMKIKGLYGRALKVKSLLKPPRVSDSKL</sequence>
<dbReference type="Gene3D" id="3.30.1050.10">
    <property type="entry name" value="SCP2 sterol-binding domain"/>
    <property type="match status" value="1"/>
</dbReference>
<comment type="caution">
    <text evidence="2">The sequence shown here is derived from an EMBL/GenBank/DDBJ whole genome shotgun (WGS) entry which is preliminary data.</text>
</comment>
<evidence type="ECO:0000313" key="3">
    <source>
        <dbReference type="Proteomes" id="UP001331761"/>
    </source>
</evidence>
<evidence type="ECO:0000259" key="1">
    <source>
        <dbReference type="Pfam" id="PF02036"/>
    </source>
</evidence>
<feature type="domain" description="SCP2" evidence="1">
    <location>
        <begin position="8"/>
        <end position="97"/>
    </location>
</feature>
<dbReference type="InterPro" id="IPR003033">
    <property type="entry name" value="SCP2_sterol-bd_dom"/>
</dbReference>
<reference evidence="2 3" key="1">
    <citation type="submission" date="2019-10" db="EMBL/GenBank/DDBJ databases">
        <title>Assembly and Annotation for the nematode Trichostrongylus colubriformis.</title>
        <authorList>
            <person name="Martin J."/>
        </authorList>
    </citation>
    <scope>NUCLEOTIDE SEQUENCE [LARGE SCALE GENOMIC DNA]</scope>
    <source>
        <strain evidence="2">G859</strain>
        <tissue evidence="2">Whole worm</tissue>
    </source>
</reference>
<dbReference type="InterPro" id="IPR036527">
    <property type="entry name" value="SCP2_sterol-bd_dom_sf"/>
</dbReference>
<name>A0AAN8FBK0_TRICO</name>
<dbReference type="SUPFAM" id="SSF55718">
    <property type="entry name" value="SCP-like"/>
    <property type="match status" value="1"/>
</dbReference>
<gene>
    <name evidence="2" type="ORF">GCK32_001800</name>
</gene>
<accession>A0AAN8FBK0</accession>
<proteinExistence type="predicted"/>
<organism evidence="2 3">
    <name type="scientific">Trichostrongylus colubriformis</name>
    <name type="common">Black scour worm</name>
    <dbReference type="NCBI Taxonomy" id="6319"/>
    <lineage>
        <taxon>Eukaryota</taxon>
        <taxon>Metazoa</taxon>
        <taxon>Ecdysozoa</taxon>
        <taxon>Nematoda</taxon>
        <taxon>Chromadorea</taxon>
        <taxon>Rhabditida</taxon>
        <taxon>Rhabditina</taxon>
        <taxon>Rhabditomorpha</taxon>
        <taxon>Strongyloidea</taxon>
        <taxon>Trichostrongylidae</taxon>
        <taxon>Trichostrongylus</taxon>
    </lineage>
</organism>
<dbReference type="GO" id="GO:0005829">
    <property type="term" value="C:cytosol"/>
    <property type="evidence" value="ECO:0007669"/>
    <property type="project" value="TreeGrafter"/>
</dbReference>
<dbReference type="PANTHER" id="PTHR10094:SF25">
    <property type="entry name" value="SCP2 STEROL-BINDING DOMAIN-CONTAINING PROTEIN 1"/>
    <property type="match status" value="1"/>
</dbReference>
<dbReference type="AlphaFoldDB" id="A0AAN8FBK0"/>